<dbReference type="OrthoDB" id="9810918at2"/>
<accession>A0A0B8T292</accession>
<proteinExistence type="predicted"/>
<organism evidence="1 2">
    <name type="scientific">Sphingobacterium deserti</name>
    <dbReference type="NCBI Taxonomy" id="1229276"/>
    <lineage>
        <taxon>Bacteria</taxon>
        <taxon>Pseudomonadati</taxon>
        <taxon>Bacteroidota</taxon>
        <taxon>Sphingobacteriia</taxon>
        <taxon>Sphingobacteriales</taxon>
        <taxon>Sphingobacteriaceae</taxon>
        <taxon>Sphingobacterium</taxon>
    </lineage>
</organism>
<comment type="caution">
    <text evidence="1">The sequence shown here is derived from an EMBL/GenBank/DDBJ whole genome shotgun (WGS) entry which is preliminary data.</text>
</comment>
<keyword evidence="2" id="KW-1185">Reference proteome</keyword>
<protein>
    <submittedName>
        <fullName evidence="1">Uncharacterized protein</fullName>
    </submittedName>
</protein>
<sequence length="94" mass="10678">MDLPVADTLQFLNEGLKFNGKLIGSYELDNEERILSIMLNGKSQPAFALYKIDSAYHYRYTLDNEEHLQLTTLDEREGDSLITVEGKALLLEAL</sequence>
<dbReference type="RefSeq" id="WP_037502298.1">
    <property type="nucleotide sequence ID" value="NZ_JJMU01000062.1"/>
</dbReference>
<reference evidence="1 2" key="2">
    <citation type="journal article" date="2015" name="PLoS ONE">
        <title>Whole-Genome Optical Mapping and Finished Genome Sequence of Sphingobacterium deserti sp. nov., a New Species Isolated from the Western Desert of China.</title>
        <authorList>
            <person name="Teng C."/>
            <person name="Zhou Z."/>
            <person name="Molnar I."/>
            <person name="Li X."/>
            <person name="Tang R."/>
            <person name="Chen M."/>
            <person name="Wang L."/>
            <person name="Su S."/>
            <person name="Zhang W."/>
            <person name="Lin M."/>
        </authorList>
    </citation>
    <scope>NUCLEOTIDE SEQUENCE [LARGE SCALE GENOMIC DNA]</scope>
    <source>
        <strain evidence="2">ACCC05744</strain>
    </source>
</reference>
<reference evidence="2" key="1">
    <citation type="submission" date="2014-04" db="EMBL/GenBank/DDBJ databases">
        <title>Whole-Genome optical mapping and complete genome sequence of Sphingobacterium deserti sp. nov., a new spaces isolated from desert in the west of China.</title>
        <authorList>
            <person name="Teng C."/>
            <person name="Zhou Z."/>
            <person name="Li X."/>
            <person name="Chen M."/>
            <person name="Lin M."/>
            <person name="Wang L."/>
            <person name="Su S."/>
            <person name="Zhang C."/>
            <person name="Zhang W."/>
        </authorList>
    </citation>
    <scope>NUCLEOTIDE SEQUENCE [LARGE SCALE GENOMIC DNA]</scope>
    <source>
        <strain evidence="2">ACCC05744</strain>
    </source>
</reference>
<dbReference type="AlphaFoldDB" id="A0A0B8T292"/>
<dbReference type="PATRIC" id="fig|1229276.3.peg.3481"/>
<dbReference type="EMBL" id="JJMU01000062">
    <property type="protein sequence ID" value="KGE12933.1"/>
    <property type="molecule type" value="Genomic_DNA"/>
</dbReference>
<name>A0A0B8T292_9SPHI</name>
<evidence type="ECO:0000313" key="2">
    <source>
        <dbReference type="Proteomes" id="UP000031802"/>
    </source>
</evidence>
<dbReference type="Proteomes" id="UP000031802">
    <property type="component" value="Unassembled WGS sequence"/>
</dbReference>
<dbReference type="STRING" id="1229276.DI53_3370"/>
<evidence type="ECO:0000313" key="1">
    <source>
        <dbReference type="EMBL" id="KGE12933.1"/>
    </source>
</evidence>
<gene>
    <name evidence="1" type="ORF">DI53_3370</name>
</gene>